<evidence type="ECO:0000313" key="13">
    <source>
        <dbReference type="Proteomes" id="UP000291097"/>
    </source>
</evidence>
<feature type="transmembrane region" description="Helical" evidence="7">
    <location>
        <begin position="23"/>
        <end position="44"/>
    </location>
</feature>
<dbReference type="InterPro" id="IPR003557">
    <property type="entry name" value="Cyt_c_biogenesis_CcmC"/>
</dbReference>
<dbReference type="AlphaFoldDB" id="A0A1G6RYA0"/>
<dbReference type="OrthoDB" id="148358at2157"/>
<feature type="transmembrane region" description="Helical" evidence="7">
    <location>
        <begin position="129"/>
        <end position="148"/>
    </location>
</feature>
<evidence type="ECO:0000313" key="10">
    <source>
        <dbReference type="EMBL" id="SDD09558.1"/>
    </source>
</evidence>
<organism evidence="10 14">
    <name type="scientific">Natrinema hispanicum</name>
    <dbReference type="NCBI Taxonomy" id="392421"/>
    <lineage>
        <taxon>Archaea</taxon>
        <taxon>Methanobacteriati</taxon>
        <taxon>Methanobacteriota</taxon>
        <taxon>Stenosarchaea group</taxon>
        <taxon>Halobacteria</taxon>
        <taxon>Halobacteriales</taxon>
        <taxon>Natrialbaceae</taxon>
        <taxon>Natrinema</taxon>
    </lineage>
</organism>
<keyword evidence="3 7" id="KW-0812">Transmembrane</keyword>
<feature type="transmembrane region" description="Helical" evidence="7">
    <location>
        <begin position="160"/>
        <end position="182"/>
    </location>
</feature>
<evidence type="ECO:0000256" key="3">
    <source>
        <dbReference type="ARBA" id="ARBA00022692"/>
    </source>
</evidence>
<keyword evidence="5 7" id="KW-1133">Transmembrane helix</keyword>
<gene>
    <name evidence="9" type="ORF">BDK88_0986</name>
    <name evidence="11" type="ORF">SAMN04488694_11281</name>
    <name evidence="10" type="ORF">SAMN05192552_101278</name>
</gene>
<dbReference type="EMBL" id="FOIC01000012">
    <property type="protein sequence ID" value="SET77964.1"/>
    <property type="molecule type" value="Genomic_DNA"/>
</dbReference>
<dbReference type="GO" id="GO:0015232">
    <property type="term" value="F:heme transmembrane transporter activity"/>
    <property type="evidence" value="ECO:0007669"/>
    <property type="project" value="InterPro"/>
</dbReference>
<evidence type="ECO:0000256" key="1">
    <source>
        <dbReference type="ARBA" id="ARBA00004141"/>
    </source>
</evidence>
<dbReference type="STRING" id="392421.SAMN04488694_11281"/>
<keyword evidence="12" id="KW-1185">Reference proteome</keyword>
<evidence type="ECO:0000313" key="12">
    <source>
        <dbReference type="Proteomes" id="UP000199320"/>
    </source>
</evidence>
<dbReference type="Proteomes" id="UP000199320">
    <property type="component" value="Unassembled WGS sequence"/>
</dbReference>
<evidence type="ECO:0000256" key="2">
    <source>
        <dbReference type="ARBA" id="ARBA00005840"/>
    </source>
</evidence>
<accession>A0A1G6RYA0</accession>
<feature type="transmembrane region" description="Helical" evidence="7">
    <location>
        <begin position="202"/>
        <end position="221"/>
    </location>
</feature>
<dbReference type="Proteomes" id="UP000291097">
    <property type="component" value="Unassembled WGS sequence"/>
</dbReference>
<sequence length="240" mass="27371">MRTFSRQLASLIRLLRWIMWSRVVRWGAFAFGLTSLALIFSVASRTMYGIEHGINLIAYWHIPLAFLTASALSTTFIGSLLYLRYDGRFWNRLAHSGGEIGFLFATLTLATGSMWGRVVWNSWWEWSDIRLVTFLIVWLIYAGYLAVYASTERGSDERFAAVYGVVAFVTVPITYTAGRLWSPTFHEPTIANSSVSANIDPMILAISFLALALLYIYVLAIRIRVHEIEDKIILQKEEVR</sequence>
<dbReference type="PANTHER" id="PTHR30071:SF1">
    <property type="entry name" value="CYTOCHROME B_B6 PROTEIN-RELATED"/>
    <property type="match status" value="1"/>
</dbReference>
<feature type="domain" description="Cytochrome c assembly protein" evidence="8">
    <location>
        <begin position="55"/>
        <end position="186"/>
    </location>
</feature>
<dbReference type="PANTHER" id="PTHR30071">
    <property type="entry name" value="HEME EXPORTER PROTEIN C"/>
    <property type="match status" value="1"/>
</dbReference>
<comment type="subcellular location">
    <subcellularLocation>
        <location evidence="1">Membrane</location>
        <topology evidence="1">Multi-pass membrane protein</topology>
    </subcellularLocation>
</comment>
<protein>
    <submittedName>
        <fullName evidence="10">Heme exporter protein C</fullName>
    </submittedName>
</protein>
<evidence type="ECO:0000259" key="8">
    <source>
        <dbReference type="Pfam" id="PF01578"/>
    </source>
</evidence>
<dbReference type="Proteomes" id="UP000324021">
    <property type="component" value="Unassembled WGS sequence"/>
</dbReference>
<reference evidence="11" key="2">
    <citation type="submission" date="2016-10" db="EMBL/GenBank/DDBJ databases">
        <authorList>
            <person name="de Groot N.N."/>
        </authorList>
    </citation>
    <scope>NUCLEOTIDE SEQUENCE [LARGE SCALE GENOMIC DNA]</scope>
    <source>
        <strain evidence="11">CDM_6</strain>
    </source>
</reference>
<evidence type="ECO:0000313" key="14">
    <source>
        <dbReference type="Proteomes" id="UP000324021"/>
    </source>
</evidence>
<reference evidence="9 13" key="3">
    <citation type="submission" date="2019-02" db="EMBL/GenBank/DDBJ databases">
        <title>Genomic Encyclopedia of Archaeal and Bacterial Type Strains, Phase II (KMG-II): from individual species to whole genera.</title>
        <authorList>
            <person name="Goeker M."/>
        </authorList>
    </citation>
    <scope>NUCLEOTIDE SEQUENCE [LARGE SCALE GENOMIC DNA]</scope>
    <source>
        <strain evidence="9 13">DSM 18328</strain>
    </source>
</reference>
<evidence type="ECO:0000256" key="5">
    <source>
        <dbReference type="ARBA" id="ARBA00022989"/>
    </source>
</evidence>
<comment type="similarity">
    <text evidence="2">Belongs to the CcmC/CycZ/HelC family.</text>
</comment>
<dbReference type="PRINTS" id="PR01386">
    <property type="entry name" value="CCMCBIOGNSIS"/>
</dbReference>
<proteinExistence type="inferred from homology"/>
<dbReference type="RefSeq" id="WP_175542198.1">
    <property type="nucleotide sequence ID" value="NZ_FMZP01000012.1"/>
</dbReference>
<name>A0A1G6RYA0_9EURY</name>
<feature type="transmembrane region" description="Helical" evidence="7">
    <location>
        <begin position="102"/>
        <end position="123"/>
    </location>
</feature>
<evidence type="ECO:0000256" key="6">
    <source>
        <dbReference type="ARBA" id="ARBA00023136"/>
    </source>
</evidence>
<dbReference type="GO" id="GO:0017004">
    <property type="term" value="P:cytochrome complex assembly"/>
    <property type="evidence" value="ECO:0007669"/>
    <property type="project" value="UniProtKB-KW"/>
</dbReference>
<dbReference type="InterPro" id="IPR045062">
    <property type="entry name" value="Cyt_c_biogenesis_CcsA/CcmC"/>
</dbReference>
<evidence type="ECO:0000256" key="7">
    <source>
        <dbReference type="SAM" id="Phobius"/>
    </source>
</evidence>
<dbReference type="Pfam" id="PF01578">
    <property type="entry name" value="Cytochrom_C_asm"/>
    <property type="match status" value="1"/>
</dbReference>
<evidence type="ECO:0000313" key="9">
    <source>
        <dbReference type="EMBL" id="RZV12096.1"/>
    </source>
</evidence>
<reference evidence="12 14" key="1">
    <citation type="submission" date="2016-10" db="EMBL/GenBank/DDBJ databases">
        <authorList>
            <person name="Varghese N."/>
            <person name="Submissions S."/>
        </authorList>
    </citation>
    <scope>NUCLEOTIDE SEQUENCE [LARGE SCALE GENOMIC DNA]</scope>
    <source>
        <strain evidence="10 14">CDM_1</strain>
        <strain evidence="12">CDM_6</strain>
    </source>
</reference>
<keyword evidence="4" id="KW-0201">Cytochrome c-type biogenesis</keyword>
<dbReference type="InterPro" id="IPR002541">
    <property type="entry name" value="Cyt_c_assembly"/>
</dbReference>
<dbReference type="EMBL" id="FMZP01000012">
    <property type="protein sequence ID" value="SDD09558.1"/>
    <property type="molecule type" value="Genomic_DNA"/>
</dbReference>
<evidence type="ECO:0000256" key="4">
    <source>
        <dbReference type="ARBA" id="ARBA00022748"/>
    </source>
</evidence>
<feature type="transmembrane region" description="Helical" evidence="7">
    <location>
        <begin position="56"/>
        <end position="82"/>
    </location>
</feature>
<dbReference type="EMBL" id="SHMP01000003">
    <property type="protein sequence ID" value="RZV12096.1"/>
    <property type="molecule type" value="Genomic_DNA"/>
</dbReference>
<dbReference type="GO" id="GO:0020037">
    <property type="term" value="F:heme binding"/>
    <property type="evidence" value="ECO:0007669"/>
    <property type="project" value="InterPro"/>
</dbReference>
<evidence type="ECO:0000313" key="11">
    <source>
        <dbReference type="EMBL" id="SET77964.1"/>
    </source>
</evidence>
<keyword evidence="6 7" id="KW-0472">Membrane</keyword>
<dbReference type="GO" id="GO:0005886">
    <property type="term" value="C:plasma membrane"/>
    <property type="evidence" value="ECO:0007669"/>
    <property type="project" value="TreeGrafter"/>
</dbReference>